<dbReference type="Gene3D" id="3.40.720.10">
    <property type="entry name" value="Alkaline Phosphatase, subunit A"/>
    <property type="match status" value="1"/>
</dbReference>
<keyword evidence="3" id="KW-1185">Reference proteome</keyword>
<dbReference type="Pfam" id="PF00884">
    <property type="entry name" value="Sulfatase"/>
    <property type="match status" value="1"/>
</dbReference>
<dbReference type="KEGG" id="puo:RZN69_13720"/>
<feature type="domain" description="Sulfatase N-terminal" evidence="1">
    <location>
        <begin position="4"/>
        <end position="335"/>
    </location>
</feature>
<gene>
    <name evidence="2" type="ORF">RZN69_13720</name>
</gene>
<reference evidence="2 3" key="1">
    <citation type="submission" date="2023-10" db="EMBL/GenBank/DDBJ databases">
        <title>Rubellicoccus peritrichatus gen. nov., sp. nov., isolated from an algae of coral reef tank.</title>
        <authorList>
            <person name="Luo J."/>
        </authorList>
    </citation>
    <scope>NUCLEOTIDE SEQUENCE [LARGE SCALE GENOMIC DNA]</scope>
    <source>
        <strain evidence="2 3">CR14</strain>
    </source>
</reference>
<accession>A0AAQ3QRV5</accession>
<dbReference type="PANTHER" id="PTHR46615">
    <property type="entry name" value="ARYLSULFATASE K"/>
    <property type="match status" value="1"/>
</dbReference>
<dbReference type="AlphaFoldDB" id="A0AAQ3QRV5"/>
<dbReference type="Proteomes" id="UP001304300">
    <property type="component" value="Chromosome"/>
</dbReference>
<dbReference type="InterPro" id="IPR051849">
    <property type="entry name" value="GAG-degrading_sulfatase"/>
</dbReference>
<evidence type="ECO:0000313" key="2">
    <source>
        <dbReference type="EMBL" id="WOO39676.1"/>
    </source>
</evidence>
<keyword evidence="2" id="KW-0378">Hydrolase</keyword>
<protein>
    <submittedName>
        <fullName evidence="2">Sulfatase-like hydrolase/transferase</fullName>
    </submittedName>
</protein>
<dbReference type="GO" id="GO:0004065">
    <property type="term" value="F:arylsulfatase activity"/>
    <property type="evidence" value="ECO:0007669"/>
    <property type="project" value="TreeGrafter"/>
</dbReference>
<dbReference type="EMBL" id="CP136920">
    <property type="protein sequence ID" value="WOO39676.1"/>
    <property type="molecule type" value="Genomic_DNA"/>
</dbReference>
<evidence type="ECO:0000259" key="1">
    <source>
        <dbReference type="Pfam" id="PF00884"/>
    </source>
</evidence>
<dbReference type="RefSeq" id="WP_317831656.1">
    <property type="nucleotide sequence ID" value="NZ_CP136920.1"/>
</dbReference>
<dbReference type="InterPro" id="IPR000917">
    <property type="entry name" value="Sulfatase_N"/>
</dbReference>
<dbReference type="PANTHER" id="PTHR46615:SF1">
    <property type="entry name" value="ARYLSULFATASE K"/>
    <property type="match status" value="1"/>
</dbReference>
<evidence type="ECO:0000313" key="3">
    <source>
        <dbReference type="Proteomes" id="UP001304300"/>
    </source>
</evidence>
<dbReference type="InterPro" id="IPR017850">
    <property type="entry name" value="Alkaline_phosphatase_core_sf"/>
</dbReference>
<proteinExistence type="predicted"/>
<organism evidence="2 3">
    <name type="scientific">Rubellicoccus peritrichatus</name>
    <dbReference type="NCBI Taxonomy" id="3080537"/>
    <lineage>
        <taxon>Bacteria</taxon>
        <taxon>Pseudomonadati</taxon>
        <taxon>Verrucomicrobiota</taxon>
        <taxon>Opitutia</taxon>
        <taxon>Puniceicoccales</taxon>
        <taxon>Cerasicoccaceae</taxon>
        <taxon>Rubellicoccus</taxon>
    </lineage>
</organism>
<sequence length="471" mass="53640">MAQPNILVIICDQLSAQALPAWGNDFASTPNINALISSGVSFDSAYSNCPLCQPSRASFWTSRYPHQTGVLANGEPFPVSSVNAGINTLGTLFHHAGYETVHFGKQHDAGALRGFQCVPIQESETEPAHPSLSHNYDTRQDRYTRQRAVDFLESYSKQKPFLAVTDFNNPHNICGWIGENAEARPLKKTFDLLPSLPDNLYLSESEFSNRPIPIRYLASAHRRQAQISEWDELKIRHYLHAYHHYLSLVDSEIGHILNALHQRDDAQDTLVVFFSDHGDSMCGRWMATKHTSFYEETMHVPLAFSGAGIEPKDHRIEGLCSLLDLLPTLCDFADIIPPQDIEGRSLYEAITADHPTLDLHQAVYAQWHTEWGHTIEPGRMVRTPRYKYTHYRECYGTELYDLQTDPGETHNLAFNPEYTDILKNHHDLLNTYITQSNDPYWSMDFKVDPVLRQHKPTYRNYQGPLSLDVVS</sequence>
<name>A0AAQ3QRV5_9BACT</name>
<dbReference type="GO" id="GO:0015024">
    <property type="term" value="F:glucuronate-2-sulfatase activity"/>
    <property type="evidence" value="ECO:0007669"/>
    <property type="project" value="TreeGrafter"/>
</dbReference>
<dbReference type="SUPFAM" id="SSF53649">
    <property type="entry name" value="Alkaline phosphatase-like"/>
    <property type="match status" value="1"/>
</dbReference>